<dbReference type="Proteomes" id="UP000237580">
    <property type="component" value="Unassembled WGS sequence"/>
</dbReference>
<evidence type="ECO:0000256" key="1">
    <source>
        <dbReference type="SAM" id="SignalP"/>
    </source>
</evidence>
<proteinExistence type="predicted"/>
<reference evidence="2 3" key="1">
    <citation type="submission" date="2017-11" db="EMBL/GenBank/DDBJ databases">
        <authorList>
            <person name="Blom J."/>
        </authorList>
    </citation>
    <scope>NUCLEOTIDE SEQUENCE [LARGE SCALE GENOMIC DNA]</scope>
    <source>
        <strain evidence="2">NCPPB 2254</strain>
    </source>
</reference>
<organism evidence="2 3">
    <name type="scientific">Pseudomonas syringae pv. persicae</name>
    <dbReference type="NCBI Taxonomy" id="237306"/>
    <lineage>
        <taxon>Bacteria</taxon>
        <taxon>Pseudomonadati</taxon>
        <taxon>Pseudomonadota</taxon>
        <taxon>Gammaproteobacteria</taxon>
        <taxon>Pseudomonadales</taxon>
        <taxon>Pseudomonadaceae</taxon>
        <taxon>Pseudomonas</taxon>
    </lineage>
</organism>
<gene>
    <name evidence="2" type="ORF">NCPPB2254_02474</name>
</gene>
<evidence type="ECO:0000313" key="2">
    <source>
        <dbReference type="EMBL" id="SOQ09661.1"/>
    </source>
</evidence>
<keyword evidence="1" id="KW-0732">Signal</keyword>
<dbReference type="RefSeq" id="WP_060413959.1">
    <property type="nucleotide sequence ID" value="NZ_ODAL01000078.1"/>
</dbReference>
<dbReference type="AlphaFoldDB" id="A0AB38EDQ3"/>
<protein>
    <submittedName>
        <fullName evidence="2">Uncharacterized protein</fullName>
    </submittedName>
</protein>
<feature type="chain" id="PRO_5044238849" evidence="1">
    <location>
        <begin position="21"/>
        <end position="100"/>
    </location>
</feature>
<sequence length="100" mass="11073">MRWSVIVCGLSMMVSAAVYAEDVKTEIISRCKSQMGQYGAAMVKACVDQDLEAVDKIGKIPEKYKATVSRCMKQMRKYGFSMVNACAEQGIEADQALSKY</sequence>
<dbReference type="EMBL" id="ODAM01000061">
    <property type="protein sequence ID" value="SOQ09661.1"/>
    <property type="molecule type" value="Genomic_DNA"/>
</dbReference>
<name>A0AB38EDQ3_9PSED</name>
<evidence type="ECO:0000313" key="3">
    <source>
        <dbReference type="Proteomes" id="UP000237580"/>
    </source>
</evidence>
<comment type="caution">
    <text evidence="2">The sequence shown here is derived from an EMBL/GenBank/DDBJ whole genome shotgun (WGS) entry which is preliminary data.</text>
</comment>
<accession>A0AB38EDQ3</accession>
<feature type="signal peptide" evidence="1">
    <location>
        <begin position="1"/>
        <end position="20"/>
    </location>
</feature>